<dbReference type="InterPro" id="IPR020471">
    <property type="entry name" value="AKR"/>
</dbReference>
<keyword evidence="3" id="KW-1185">Reference proteome</keyword>
<evidence type="ECO:0000259" key="1">
    <source>
        <dbReference type="Pfam" id="PF00248"/>
    </source>
</evidence>
<dbReference type="RefSeq" id="WP_187534642.1">
    <property type="nucleotide sequence ID" value="NZ_CBCSHU010000035.1"/>
</dbReference>
<proteinExistence type="predicted"/>
<organism evidence="2 3">
    <name type="scientific">Erysipelothrix inopinata</name>
    <dbReference type="NCBI Taxonomy" id="225084"/>
    <lineage>
        <taxon>Bacteria</taxon>
        <taxon>Bacillati</taxon>
        <taxon>Bacillota</taxon>
        <taxon>Erysipelotrichia</taxon>
        <taxon>Erysipelotrichales</taxon>
        <taxon>Erysipelotrichaceae</taxon>
        <taxon>Erysipelothrix</taxon>
    </lineage>
</organism>
<dbReference type="PANTHER" id="PTHR43364">
    <property type="entry name" value="NADH-SPECIFIC METHYLGLYOXAL REDUCTASE-RELATED"/>
    <property type="match status" value="1"/>
</dbReference>
<dbReference type="InterPro" id="IPR023210">
    <property type="entry name" value="NADP_OxRdtase_dom"/>
</dbReference>
<dbReference type="InterPro" id="IPR036812">
    <property type="entry name" value="NAD(P)_OxRdtase_dom_sf"/>
</dbReference>
<dbReference type="PANTHER" id="PTHR43364:SF1">
    <property type="entry name" value="OXIDOREDUCTASE YDHF"/>
    <property type="match status" value="1"/>
</dbReference>
<dbReference type="GO" id="GO:0016491">
    <property type="term" value="F:oxidoreductase activity"/>
    <property type="evidence" value="ECO:0007669"/>
    <property type="project" value="InterPro"/>
</dbReference>
<dbReference type="AlphaFoldDB" id="A0A7G9S0R6"/>
<gene>
    <name evidence="2" type="ORF">H9L01_03490</name>
</gene>
<dbReference type="PRINTS" id="PR00069">
    <property type="entry name" value="ALDKETRDTASE"/>
</dbReference>
<evidence type="ECO:0000313" key="2">
    <source>
        <dbReference type="EMBL" id="QNN61441.1"/>
    </source>
</evidence>
<feature type="domain" description="NADP-dependent oxidoreductase" evidence="1">
    <location>
        <begin position="16"/>
        <end position="298"/>
    </location>
</feature>
<dbReference type="Proteomes" id="UP000515928">
    <property type="component" value="Chromosome"/>
</dbReference>
<dbReference type="GO" id="GO:0005829">
    <property type="term" value="C:cytosol"/>
    <property type="evidence" value="ECO:0007669"/>
    <property type="project" value="TreeGrafter"/>
</dbReference>
<dbReference type="Pfam" id="PF00248">
    <property type="entry name" value="Aldo_ket_red"/>
    <property type="match status" value="1"/>
</dbReference>
<evidence type="ECO:0000313" key="3">
    <source>
        <dbReference type="Proteomes" id="UP000515928"/>
    </source>
</evidence>
<sequence>MRKFNLGTSDLEVSTVGLGCMRMANKSVDEAIAIIQAALDSNINFFDHADIYGDGKSEIIFGEAIKRMKIDRSDIIIQSKCGINKVDGTFDFSKEHILKSVDEILERLQMDYLDVLLLHRPDALVEPEEVAEAFKILKDSGKVKYFGVSNQSSMMIDLLQRSVEDKLIVNQMQFSLMHSPLVDYGMNVNMATNPGIDRSQGMIEYARLNNITIQAWSPFYAGFFEAVFVDNDDYPEVNVALQLLADKYNVSKEAIAVAWIDRHPANIQTIVGSMNPDRIKRISKVSNVSLSRKEWYDLYKAAGNILL</sequence>
<dbReference type="SUPFAM" id="SSF51430">
    <property type="entry name" value="NAD(P)-linked oxidoreductase"/>
    <property type="match status" value="1"/>
</dbReference>
<reference evidence="2 3" key="1">
    <citation type="submission" date="2020-08" db="EMBL/GenBank/DDBJ databases">
        <title>Genome sequence of Erysipelothrix inopinata DSM 15511T.</title>
        <authorList>
            <person name="Hyun D.-W."/>
            <person name="Bae J.-W."/>
        </authorList>
    </citation>
    <scope>NUCLEOTIDE SEQUENCE [LARGE SCALE GENOMIC DNA]</scope>
    <source>
        <strain evidence="2 3">DSM 15511</strain>
    </source>
</reference>
<dbReference type="CDD" id="cd19092">
    <property type="entry name" value="AKR_BsYcsN_EcYdhF-like"/>
    <property type="match status" value="1"/>
</dbReference>
<accession>A0A7G9S0R6</accession>
<dbReference type="InterPro" id="IPR050523">
    <property type="entry name" value="AKR_Detox_Biosynth"/>
</dbReference>
<protein>
    <submittedName>
        <fullName evidence="2">Aldo/keto reductase</fullName>
    </submittedName>
</protein>
<dbReference type="EMBL" id="CP060715">
    <property type="protein sequence ID" value="QNN61441.1"/>
    <property type="molecule type" value="Genomic_DNA"/>
</dbReference>
<name>A0A7G9S0R6_9FIRM</name>
<dbReference type="KEGG" id="eio:H9L01_03490"/>
<dbReference type="Gene3D" id="3.20.20.100">
    <property type="entry name" value="NADP-dependent oxidoreductase domain"/>
    <property type="match status" value="1"/>
</dbReference>